<comment type="caution">
    <text evidence="9">The sequence shown here is derived from an EMBL/GenBank/DDBJ whole genome shotgun (WGS) entry which is preliminary data.</text>
</comment>
<feature type="transmembrane region" description="Helical" evidence="8">
    <location>
        <begin position="254"/>
        <end position="275"/>
    </location>
</feature>
<dbReference type="GO" id="GO:0005886">
    <property type="term" value="C:plasma membrane"/>
    <property type="evidence" value="ECO:0007669"/>
    <property type="project" value="UniProtKB-SubCell"/>
</dbReference>
<comment type="similarity">
    <text evidence="2">Belongs to the auxin efflux carrier (TC 2.A.69) family.</text>
</comment>
<keyword evidence="7 8" id="KW-0472">Membrane</keyword>
<evidence type="ECO:0000256" key="6">
    <source>
        <dbReference type="ARBA" id="ARBA00022989"/>
    </source>
</evidence>
<keyword evidence="3" id="KW-0813">Transport</keyword>
<comment type="subcellular location">
    <subcellularLocation>
        <location evidence="1">Cell membrane</location>
        <topology evidence="1">Multi-pass membrane protein</topology>
    </subcellularLocation>
</comment>
<feature type="transmembrane region" description="Helical" evidence="8">
    <location>
        <begin position="37"/>
        <end position="55"/>
    </location>
</feature>
<evidence type="ECO:0000313" key="10">
    <source>
        <dbReference type="Proteomes" id="UP000548423"/>
    </source>
</evidence>
<evidence type="ECO:0000256" key="5">
    <source>
        <dbReference type="ARBA" id="ARBA00022692"/>
    </source>
</evidence>
<evidence type="ECO:0000256" key="7">
    <source>
        <dbReference type="ARBA" id="ARBA00023136"/>
    </source>
</evidence>
<dbReference type="EMBL" id="JACCBX010000014">
    <property type="protein sequence ID" value="NYE08584.1"/>
    <property type="molecule type" value="Genomic_DNA"/>
</dbReference>
<dbReference type="PANTHER" id="PTHR36838:SF1">
    <property type="entry name" value="SLR1864 PROTEIN"/>
    <property type="match status" value="1"/>
</dbReference>
<dbReference type="Proteomes" id="UP000548423">
    <property type="component" value="Unassembled WGS sequence"/>
</dbReference>
<sequence length="307" mass="33501">MLAEIFDTLFDVIVPLSIPVIAGALLSRFGKLEIKPLLNFALYYITPFLIFDTLMEARLSPEDIYLTLSYSLLNLILLAVVANVLGKLLKLPANDVAGLTLISSFTNAVNYGIPLMLLAFGQLGLEKASIYIVMQMVMMHTLGIFFAARSHFTIKNAIKSVFSLPAIYAVLLAMVLRALNLNLPGGLSTGVSMIAEAYPPIVLAVLGAQMANVKTESITRNTRITFWSGMGMRLLIAPLIALLCLHLLEIKGIMFSTLLVLSCMPVAINAGILAEKFDASPRVLTKTILWTTLLSFFVLPVLIVLVR</sequence>
<accession>A0A852TNL4</accession>
<feature type="transmembrane region" description="Helical" evidence="8">
    <location>
        <begin position="128"/>
        <end position="148"/>
    </location>
</feature>
<keyword evidence="6 8" id="KW-1133">Transmembrane helix</keyword>
<evidence type="ECO:0008006" key="11">
    <source>
        <dbReference type="Google" id="ProtNLM"/>
    </source>
</evidence>
<feature type="transmembrane region" description="Helical" evidence="8">
    <location>
        <begin position="287"/>
        <end position="306"/>
    </location>
</feature>
<evidence type="ECO:0000256" key="4">
    <source>
        <dbReference type="ARBA" id="ARBA00022475"/>
    </source>
</evidence>
<dbReference type="GO" id="GO:0055085">
    <property type="term" value="P:transmembrane transport"/>
    <property type="evidence" value="ECO:0007669"/>
    <property type="project" value="InterPro"/>
</dbReference>
<feature type="transmembrane region" description="Helical" evidence="8">
    <location>
        <begin position="160"/>
        <end position="179"/>
    </location>
</feature>
<dbReference type="Pfam" id="PF03547">
    <property type="entry name" value="Mem_trans"/>
    <property type="match status" value="1"/>
</dbReference>
<feature type="transmembrane region" description="Helical" evidence="8">
    <location>
        <begin position="224"/>
        <end position="248"/>
    </location>
</feature>
<keyword evidence="4" id="KW-1003">Cell membrane</keyword>
<dbReference type="AlphaFoldDB" id="A0A852TNL4"/>
<dbReference type="PANTHER" id="PTHR36838">
    <property type="entry name" value="AUXIN EFFLUX CARRIER FAMILY PROTEIN"/>
    <property type="match status" value="1"/>
</dbReference>
<evidence type="ECO:0000313" key="9">
    <source>
        <dbReference type="EMBL" id="NYE08584.1"/>
    </source>
</evidence>
<feature type="transmembrane region" description="Helical" evidence="8">
    <location>
        <begin position="67"/>
        <end position="86"/>
    </location>
</feature>
<reference evidence="10" key="1">
    <citation type="submission" date="2020-07" db="EMBL/GenBank/DDBJ databases">
        <authorList>
            <person name="Partida-Martinez L."/>
            <person name="Huntemann M."/>
            <person name="Clum A."/>
            <person name="Wang J."/>
            <person name="Palaniappan K."/>
            <person name="Ritter S."/>
            <person name="Chen I.-M."/>
            <person name="Stamatis D."/>
            <person name="Reddy T."/>
            <person name="O'Malley R."/>
            <person name="Daum C."/>
            <person name="Shapiro N."/>
            <person name="Ivanova N."/>
            <person name="Kyrpides N."/>
            <person name="Woyke T."/>
        </authorList>
    </citation>
    <scope>NUCLEOTIDE SEQUENCE [LARGE SCALE GENOMIC DNA]</scope>
    <source>
        <strain evidence="10">AT2.8</strain>
    </source>
</reference>
<dbReference type="Gene3D" id="1.20.1530.20">
    <property type="match status" value="1"/>
</dbReference>
<evidence type="ECO:0000256" key="1">
    <source>
        <dbReference type="ARBA" id="ARBA00004651"/>
    </source>
</evidence>
<evidence type="ECO:0000256" key="8">
    <source>
        <dbReference type="SAM" id="Phobius"/>
    </source>
</evidence>
<evidence type="ECO:0000256" key="2">
    <source>
        <dbReference type="ARBA" id="ARBA00010145"/>
    </source>
</evidence>
<gene>
    <name evidence="9" type="ORF">F4694_005432</name>
</gene>
<evidence type="ECO:0000256" key="3">
    <source>
        <dbReference type="ARBA" id="ARBA00022448"/>
    </source>
</evidence>
<feature type="transmembrane region" description="Helical" evidence="8">
    <location>
        <begin position="98"/>
        <end position="122"/>
    </location>
</feature>
<dbReference type="InterPro" id="IPR004776">
    <property type="entry name" value="Mem_transp_PIN-like"/>
</dbReference>
<feature type="transmembrane region" description="Helical" evidence="8">
    <location>
        <begin position="191"/>
        <end position="212"/>
    </location>
</feature>
<protein>
    <recommendedName>
        <fullName evidence="11">AEC family transporter</fullName>
    </recommendedName>
</protein>
<organism evidence="9 10">
    <name type="scientific">Neobacillus niacini</name>
    <dbReference type="NCBI Taxonomy" id="86668"/>
    <lineage>
        <taxon>Bacteria</taxon>
        <taxon>Bacillati</taxon>
        <taxon>Bacillota</taxon>
        <taxon>Bacilli</taxon>
        <taxon>Bacillales</taxon>
        <taxon>Bacillaceae</taxon>
        <taxon>Neobacillus</taxon>
    </lineage>
</organism>
<dbReference type="InterPro" id="IPR038770">
    <property type="entry name" value="Na+/solute_symporter_sf"/>
</dbReference>
<reference evidence="10" key="2">
    <citation type="submission" date="2020-08" db="EMBL/GenBank/DDBJ databases">
        <title>The Agave Microbiome: Exploring the role of microbial communities in plant adaptations to desert environments.</title>
        <authorList>
            <person name="Partida-Martinez L.P."/>
        </authorList>
    </citation>
    <scope>NUCLEOTIDE SEQUENCE [LARGE SCALE GENOMIC DNA]</scope>
    <source>
        <strain evidence="10">AT2.8</strain>
    </source>
</reference>
<proteinExistence type="inferred from homology"/>
<keyword evidence="5 8" id="KW-0812">Transmembrane</keyword>
<feature type="transmembrane region" description="Helical" evidence="8">
    <location>
        <begin position="12"/>
        <end position="30"/>
    </location>
</feature>
<name>A0A852TNL4_9BACI</name>